<reference evidence="3" key="1">
    <citation type="submission" date="2024-07" db="EMBL/GenBank/DDBJ databases">
        <authorList>
            <person name="Yu S.T."/>
        </authorList>
    </citation>
    <scope>NUCLEOTIDE SEQUENCE</scope>
    <source>
        <strain evidence="3">R44</strain>
    </source>
</reference>
<proteinExistence type="predicted"/>
<feature type="region of interest" description="Disordered" evidence="1">
    <location>
        <begin position="168"/>
        <end position="221"/>
    </location>
</feature>
<dbReference type="EMBL" id="CP163444">
    <property type="protein sequence ID" value="XDQ69382.1"/>
    <property type="molecule type" value="Genomic_DNA"/>
</dbReference>
<name>A0AB39SRY9_9ACTN</name>
<dbReference type="RefSeq" id="WP_369142124.1">
    <property type="nucleotide sequence ID" value="NZ_CP163444.1"/>
</dbReference>
<dbReference type="InterPro" id="IPR006311">
    <property type="entry name" value="TAT_signal"/>
</dbReference>
<dbReference type="PROSITE" id="PS51257">
    <property type="entry name" value="PROKAR_LIPOPROTEIN"/>
    <property type="match status" value="1"/>
</dbReference>
<organism evidence="3">
    <name type="scientific">Streptomyces sp. R44</name>
    <dbReference type="NCBI Taxonomy" id="3238633"/>
    <lineage>
        <taxon>Bacteria</taxon>
        <taxon>Bacillati</taxon>
        <taxon>Actinomycetota</taxon>
        <taxon>Actinomycetes</taxon>
        <taxon>Kitasatosporales</taxon>
        <taxon>Streptomycetaceae</taxon>
        <taxon>Streptomyces</taxon>
    </lineage>
</organism>
<accession>A0AB39SRY9</accession>
<keyword evidence="2" id="KW-0732">Signal</keyword>
<feature type="region of interest" description="Disordered" evidence="1">
    <location>
        <begin position="31"/>
        <end position="84"/>
    </location>
</feature>
<evidence type="ECO:0000256" key="2">
    <source>
        <dbReference type="SAM" id="SignalP"/>
    </source>
</evidence>
<feature type="chain" id="PRO_5044218618" evidence="2">
    <location>
        <begin position="25"/>
        <end position="354"/>
    </location>
</feature>
<feature type="signal peptide" evidence="2">
    <location>
        <begin position="1"/>
        <end position="24"/>
    </location>
</feature>
<sequence length="354" mass="37456">MSTRHGRRRRVAPLSLTAAAVALAAGCASGPTHSAASAKASPGFPAPSASPVSPVAGSSGDSATTGATGATGATAATGATDPSTWTLPLQAYQPTERQAAAIAAAEGTLVQRCMRSFGKEWRPAPALPRIGPRNMMDWRYGIHDEALSSRRGYQPDAAEQARYDAALRAQSERPAPSPDEELLLGGSNLPESAREQAGPEARQGSFDGRKIPPGGCFGQARATLGSQSRGVSPLVERLNFASYDASLRDPAVREVFGLWSACMREEGYSYAAPLDADQDPRFRPDPRPRVSAGQIATALADLSCRRRHRVAEVWHGVEVRIQDRYIRDNAARLAADRRTLDTVIRNSATVGGGS</sequence>
<protein>
    <submittedName>
        <fullName evidence="3">Uncharacterized protein</fullName>
    </submittedName>
</protein>
<gene>
    <name evidence="3" type="ORF">AB5J54_02105</name>
</gene>
<dbReference type="AlphaFoldDB" id="A0AB39SRY9"/>
<evidence type="ECO:0000256" key="1">
    <source>
        <dbReference type="SAM" id="MobiDB-lite"/>
    </source>
</evidence>
<dbReference type="PROSITE" id="PS51318">
    <property type="entry name" value="TAT"/>
    <property type="match status" value="1"/>
</dbReference>
<evidence type="ECO:0000313" key="3">
    <source>
        <dbReference type="EMBL" id="XDQ69382.1"/>
    </source>
</evidence>